<name>A0AAU9UXS8_EUPED</name>
<reference evidence="1" key="1">
    <citation type="submission" date="2022-03" db="EMBL/GenBank/DDBJ databases">
        <authorList>
            <person name="Tunstrom K."/>
        </authorList>
    </citation>
    <scope>NUCLEOTIDE SEQUENCE</scope>
</reference>
<evidence type="ECO:0000313" key="2">
    <source>
        <dbReference type="Proteomes" id="UP001153954"/>
    </source>
</evidence>
<evidence type="ECO:0000313" key="1">
    <source>
        <dbReference type="EMBL" id="CAH2103917.1"/>
    </source>
</evidence>
<protein>
    <submittedName>
        <fullName evidence="1">Uncharacterized protein</fullName>
    </submittedName>
</protein>
<gene>
    <name evidence="1" type="ORF">EEDITHA_LOCUS18367</name>
</gene>
<organism evidence="1 2">
    <name type="scientific">Euphydryas editha</name>
    <name type="common">Edith's checkerspot</name>
    <dbReference type="NCBI Taxonomy" id="104508"/>
    <lineage>
        <taxon>Eukaryota</taxon>
        <taxon>Metazoa</taxon>
        <taxon>Ecdysozoa</taxon>
        <taxon>Arthropoda</taxon>
        <taxon>Hexapoda</taxon>
        <taxon>Insecta</taxon>
        <taxon>Pterygota</taxon>
        <taxon>Neoptera</taxon>
        <taxon>Endopterygota</taxon>
        <taxon>Lepidoptera</taxon>
        <taxon>Glossata</taxon>
        <taxon>Ditrysia</taxon>
        <taxon>Papilionoidea</taxon>
        <taxon>Nymphalidae</taxon>
        <taxon>Nymphalinae</taxon>
        <taxon>Euphydryas</taxon>
    </lineage>
</organism>
<accession>A0AAU9UXS8</accession>
<dbReference type="EMBL" id="CAKOGL010000026">
    <property type="protein sequence ID" value="CAH2103917.1"/>
    <property type="molecule type" value="Genomic_DNA"/>
</dbReference>
<proteinExistence type="predicted"/>
<dbReference type="Proteomes" id="UP001153954">
    <property type="component" value="Unassembled WGS sequence"/>
</dbReference>
<sequence>MNHIITLLKMMETIGYTIGHASYDYAPKKDEERIANAVKASKAARKEGHIWFVKKTTKSKNKLNRTLEFSYMA</sequence>
<dbReference type="AlphaFoldDB" id="A0AAU9UXS8"/>
<comment type="caution">
    <text evidence="1">The sequence shown here is derived from an EMBL/GenBank/DDBJ whole genome shotgun (WGS) entry which is preliminary data.</text>
</comment>
<keyword evidence="2" id="KW-1185">Reference proteome</keyword>